<keyword evidence="11" id="KW-0325">Glycoprotein</keyword>
<reference evidence="14 15" key="1">
    <citation type="submission" date="2019-06" db="EMBL/GenBank/DDBJ databases">
        <title>Discovery of a novel chromosome fission-fusion reversal in muntjac.</title>
        <authorList>
            <person name="Mudd A.B."/>
            <person name="Bredeson J.V."/>
            <person name="Baum R."/>
            <person name="Hockemeyer D."/>
            <person name="Rokhsar D.S."/>
        </authorList>
    </citation>
    <scope>NUCLEOTIDE SEQUENCE [LARGE SCALE GENOMIC DNA]</scope>
    <source>
        <strain evidence="14">UTSW_UCB_Mm</strain>
        <tissue evidence="14">Fibroblast cell line</tissue>
    </source>
</reference>
<dbReference type="AlphaFoldDB" id="A0A5N3VJM2"/>
<keyword evidence="8" id="KW-0256">Endoplasmic reticulum</keyword>
<name>A0A5N3VJM2_MUNMU</name>
<keyword evidence="9" id="KW-0333">Golgi apparatus</keyword>
<dbReference type="EMBL" id="VCEA01000002">
    <property type="protein sequence ID" value="KAB0348296.1"/>
    <property type="molecule type" value="Genomic_DNA"/>
</dbReference>
<dbReference type="Proteomes" id="UP000326458">
    <property type="component" value="Unassembled WGS sequence"/>
</dbReference>
<dbReference type="GO" id="GO:0005794">
    <property type="term" value="C:Golgi apparatus"/>
    <property type="evidence" value="ECO:0007669"/>
    <property type="project" value="UniProtKB-SubCell"/>
</dbReference>
<organism evidence="14 15">
    <name type="scientific">Muntiacus muntjak</name>
    <name type="common">Barking deer</name>
    <name type="synonym">Indian muntjac</name>
    <dbReference type="NCBI Taxonomy" id="9888"/>
    <lineage>
        <taxon>Eukaryota</taxon>
        <taxon>Metazoa</taxon>
        <taxon>Chordata</taxon>
        <taxon>Craniata</taxon>
        <taxon>Vertebrata</taxon>
        <taxon>Euteleostomi</taxon>
        <taxon>Mammalia</taxon>
        <taxon>Eutheria</taxon>
        <taxon>Laurasiatheria</taxon>
        <taxon>Artiodactyla</taxon>
        <taxon>Ruminantia</taxon>
        <taxon>Pecora</taxon>
        <taxon>Cervidae</taxon>
        <taxon>Muntiacinae</taxon>
        <taxon>Muntiacus</taxon>
    </lineage>
</organism>
<comment type="similarity">
    <text evidence="4">Belongs to the FIBIN family.</text>
</comment>
<feature type="chain" id="PRO_5024382386" description="Fin bud initiation factor homolog" evidence="13">
    <location>
        <begin position="19"/>
        <end position="224"/>
    </location>
</feature>
<comment type="subcellular location">
    <subcellularLocation>
        <location evidence="1">Endoplasmic reticulum</location>
    </subcellularLocation>
    <subcellularLocation>
        <location evidence="2">Golgi apparatus</location>
    </subcellularLocation>
    <subcellularLocation>
        <location evidence="3">Secreted</location>
    </subcellularLocation>
</comment>
<dbReference type="PANTHER" id="PTHR31185:SF0">
    <property type="entry name" value="FIN BUD INITIATION FACTOR HOMOLOG"/>
    <property type="match status" value="1"/>
</dbReference>
<dbReference type="PANTHER" id="PTHR31185">
    <property type="entry name" value="FIN BUD INITIATION FACTOR FIBIN"/>
    <property type="match status" value="1"/>
</dbReference>
<dbReference type="GO" id="GO:0005783">
    <property type="term" value="C:endoplasmic reticulum"/>
    <property type="evidence" value="ECO:0007669"/>
    <property type="project" value="UniProtKB-SubCell"/>
</dbReference>
<evidence type="ECO:0000256" key="11">
    <source>
        <dbReference type="ARBA" id="ARBA00023180"/>
    </source>
</evidence>
<evidence type="ECO:0000313" key="14">
    <source>
        <dbReference type="EMBL" id="KAB0348296.1"/>
    </source>
</evidence>
<evidence type="ECO:0000256" key="2">
    <source>
        <dbReference type="ARBA" id="ARBA00004555"/>
    </source>
</evidence>
<keyword evidence="7 13" id="KW-0732">Signal</keyword>
<evidence type="ECO:0000256" key="3">
    <source>
        <dbReference type="ARBA" id="ARBA00004613"/>
    </source>
</evidence>
<evidence type="ECO:0000256" key="9">
    <source>
        <dbReference type="ARBA" id="ARBA00023034"/>
    </source>
</evidence>
<evidence type="ECO:0000256" key="7">
    <source>
        <dbReference type="ARBA" id="ARBA00022729"/>
    </source>
</evidence>
<protein>
    <recommendedName>
        <fullName evidence="5">Fin bud initiation factor homolog</fullName>
    </recommendedName>
</protein>
<accession>A0A5N3VJM2</accession>
<evidence type="ECO:0000256" key="4">
    <source>
        <dbReference type="ARBA" id="ARBA00007437"/>
    </source>
</evidence>
<proteinExistence type="inferred from homology"/>
<evidence type="ECO:0000256" key="6">
    <source>
        <dbReference type="ARBA" id="ARBA00022525"/>
    </source>
</evidence>
<keyword evidence="6" id="KW-0964">Secreted</keyword>
<evidence type="ECO:0000313" key="15">
    <source>
        <dbReference type="Proteomes" id="UP000326458"/>
    </source>
</evidence>
<sequence length="224" mass="25616">MVFLKFLWMGFLCHLCQGYFDGPLYPEMSNGTLHHYFVPDGDYEENDDPEKCQLLFRVSDHRRCSQGEGSPASTLLSLTLREEFTVLGRQVEDAGRVLEGISKSISYDLDGEESYGKYLRRESHQIGDAYSNSDKSLTELESKFKQGQEQDSRQESRLNEDFLGMLVHTRSLLKETLDISVGLRDKYELLALTIRSHGTRLGRLKNDYLKVKMSAVPLWGCVLS</sequence>
<dbReference type="InterPro" id="IPR026772">
    <property type="entry name" value="Fibin"/>
</dbReference>
<dbReference type="GO" id="GO:0005576">
    <property type="term" value="C:extracellular region"/>
    <property type="evidence" value="ECO:0007669"/>
    <property type="project" value="UniProtKB-SubCell"/>
</dbReference>
<evidence type="ECO:0000256" key="10">
    <source>
        <dbReference type="ARBA" id="ARBA00023157"/>
    </source>
</evidence>
<gene>
    <name evidence="14" type="ORF">FD754_013153</name>
</gene>
<comment type="subunit">
    <text evidence="12">Homodimer; disulfide-linked. Seems to also exist as monomers.</text>
</comment>
<evidence type="ECO:0000256" key="8">
    <source>
        <dbReference type="ARBA" id="ARBA00022824"/>
    </source>
</evidence>
<keyword evidence="10" id="KW-1015">Disulfide bond</keyword>
<dbReference type="Pfam" id="PF15819">
    <property type="entry name" value="Fibin"/>
    <property type="match status" value="1"/>
</dbReference>
<keyword evidence="15" id="KW-1185">Reference proteome</keyword>
<comment type="caution">
    <text evidence="14">The sequence shown here is derived from an EMBL/GenBank/DDBJ whole genome shotgun (WGS) entry which is preliminary data.</text>
</comment>
<evidence type="ECO:0000256" key="1">
    <source>
        <dbReference type="ARBA" id="ARBA00004240"/>
    </source>
</evidence>
<evidence type="ECO:0000256" key="13">
    <source>
        <dbReference type="SAM" id="SignalP"/>
    </source>
</evidence>
<evidence type="ECO:0000256" key="5">
    <source>
        <dbReference type="ARBA" id="ARBA00018676"/>
    </source>
</evidence>
<feature type="signal peptide" evidence="13">
    <location>
        <begin position="1"/>
        <end position="18"/>
    </location>
</feature>
<evidence type="ECO:0000256" key="12">
    <source>
        <dbReference type="ARBA" id="ARBA00025913"/>
    </source>
</evidence>